<dbReference type="PANTHER" id="PTHR35848:SF9">
    <property type="entry name" value="SLL1358 PROTEIN"/>
    <property type="match status" value="1"/>
</dbReference>
<accession>M0NA45</accession>
<keyword evidence="1" id="KW-0479">Metal-binding</keyword>
<evidence type="ECO:0000259" key="2">
    <source>
        <dbReference type="Pfam" id="PF07883"/>
    </source>
</evidence>
<dbReference type="Pfam" id="PF07883">
    <property type="entry name" value="Cupin_2"/>
    <property type="match status" value="1"/>
</dbReference>
<proteinExistence type="predicted"/>
<gene>
    <name evidence="3" type="ORF">C450_09292</name>
</gene>
<dbReference type="Proteomes" id="UP000011625">
    <property type="component" value="Unassembled WGS sequence"/>
</dbReference>
<evidence type="ECO:0000313" key="4">
    <source>
        <dbReference type="Proteomes" id="UP000011625"/>
    </source>
</evidence>
<dbReference type="GO" id="GO:0046872">
    <property type="term" value="F:metal ion binding"/>
    <property type="evidence" value="ECO:0007669"/>
    <property type="project" value="UniProtKB-KW"/>
</dbReference>
<dbReference type="STRING" id="1227456.C450_09292"/>
<name>M0NA45_9EURY</name>
<dbReference type="InterPro" id="IPR014710">
    <property type="entry name" value="RmlC-like_jellyroll"/>
</dbReference>
<feature type="domain" description="Cupin type-2" evidence="2">
    <location>
        <begin position="60"/>
        <end position="128"/>
    </location>
</feature>
<reference evidence="3 4" key="1">
    <citation type="journal article" date="2014" name="PLoS Genet.">
        <title>Phylogenetically driven sequencing of extremely halophilic archaea reveals strategies for static and dynamic osmo-response.</title>
        <authorList>
            <person name="Becker E.A."/>
            <person name="Seitzer P.M."/>
            <person name="Tritt A."/>
            <person name="Larsen D."/>
            <person name="Krusor M."/>
            <person name="Yao A.I."/>
            <person name="Wu D."/>
            <person name="Madern D."/>
            <person name="Eisen J.A."/>
            <person name="Darling A.E."/>
            <person name="Facciotti M.T."/>
        </authorList>
    </citation>
    <scope>NUCLEOTIDE SEQUENCE [LARGE SCALE GENOMIC DNA]</scope>
    <source>
        <strain evidence="3 4">DSM 8989</strain>
    </source>
</reference>
<dbReference type="EMBL" id="AOME01000051">
    <property type="protein sequence ID" value="EMA53495.1"/>
    <property type="molecule type" value="Genomic_DNA"/>
</dbReference>
<evidence type="ECO:0000256" key="1">
    <source>
        <dbReference type="ARBA" id="ARBA00022723"/>
    </source>
</evidence>
<sequence>MDETRSPDGGANAFDRDGGGVGMEKVAIDEVDVVNNPLGVHSVRKPVSGALGTEEFAMNYFELEPGESFSGGLHTHHDQEEVFYVQEGETTFEVGREREEVSVAAGEFIRFAPGEFQMGTNESDEQVVGFALGAPKARHDFEEMESLVACRECGEETAHELDLIEEGAFHLTCTECGTEFTMG</sequence>
<dbReference type="InterPro" id="IPR011051">
    <property type="entry name" value="RmlC_Cupin_sf"/>
</dbReference>
<dbReference type="InterPro" id="IPR013096">
    <property type="entry name" value="Cupin_2"/>
</dbReference>
<comment type="caution">
    <text evidence="3">The sequence shown here is derived from an EMBL/GenBank/DDBJ whole genome shotgun (WGS) entry which is preliminary data.</text>
</comment>
<dbReference type="SUPFAM" id="SSF51182">
    <property type="entry name" value="RmlC-like cupins"/>
    <property type="match status" value="1"/>
</dbReference>
<dbReference type="PATRIC" id="fig|1227456.3.peg.1880"/>
<dbReference type="PANTHER" id="PTHR35848">
    <property type="entry name" value="OXALATE-BINDING PROTEIN"/>
    <property type="match status" value="1"/>
</dbReference>
<dbReference type="Gene3D" id="2.60.120.10">
    <property type="entry name" value="Jelly Rolls"/>
    <property type="match status" value="1"/>
</dbReference>
<evidence type="ECO:0000313" key="3">
    <source>
        <dbReference type="EMBL" id="EMA53495.1"/>
    </source>
</evidence>
<keyword evidence="4" id="KW-1185">Reference proteome</keyword>
<dbReference type="AlphaFoldDB" id="M0NA45"/>
<organism evidence="3 4">
    <name type="scientific">Halococcus salifodinae DSM 8989</name>
    <dbReference type="NCBI Taxonomy" id="1227456"/>
    <lineage>
        <taxon>Archaea</taxon>
        <taxon>Methanobacteriati</taxon>
        <taxon>Methanobacteriota</taxon>
        <taxon>Stenosarchaea group</taxon>
        <taxon>Halobacteria</taxon>
        <taxon>Halobacteriales</taxon>
        <taxon>Halococcaceae</taxon>
        <taxon>Halococcus</taxon>
    </lineage>
</organism>
<dbReference type="InterPro" id="IPR051610">
    <property type="entry name" value="GPI/OXD"/>
</dbReference>
<protein>
    <recommendedName>
        <fullName evidence="2">Cupin type-2 domain-containing protein</fullName>
    </recommendedName>
</protein>